<proteinExistence type="predicted"/>
<dbReference type="AlphaFoldDB" id="A0A6G6WJB8"/>
<sequence>MHARAGQPVDEQVDLVRRRAGQQLVAHHDGVPGLEGAPADPGPGALDVLAAQRPRLVLAAQLDRRAERLLARARRHPHAALGERVAVLLEGGGEHGDPGVREPDDQVHVLLGHVPRLTGPSYDAVNAVRTPGDTWAQ</sequence>
<dbReference type="RefSeq" id="WP_165237992.1">
    <property type="nucleotide sequence ID" value="NZ_CP049257.1"/>
</dbReference>
<protein>
    <submittedName>
        <fullName evidence="1">Uncharacterized protein</fullName>
    </submittedName>
</protein>
<dbReference type="Proteomes" id="UP000502996">
    <property type="component" value="Chromosome"/>
</dbReference>
<reference evidence="1 2" key="1">
    <citation type="submission" date="2020-02" db="EMBL/GenBank/DDBJ databases">
        <title>Full genome sequence of Nocardioides sp. R-3366.</title>
        <authorList>
            <person name="Im W.-T."/>
        </authorList>
    </citation>
    <scope>NUCLEOTIDE SEQUENCE [LARGE SCALE GENOMIC DNA]</scope>
    <source>
        <strain evidence="1 2">R-3366</strain>
    </source>
</reference>
<evidence type="ECO:0000313" key="2">
    <source>
        <dbReference type="Proteomes" id="UP000502996"/>
    </source>
</evidence>
<evidence type="ECO:0000313" key="1">
    <source>
        <dbReference type="EMBL" id="QIG45428.1"/>
    </source>
</evidence>
<accession>A0A6G6WJB8</accession>
<name>A0A6G6WJB8_9ACTN</name>
<dbReference type="KEGG" id="nano:G5V58_24125"/>
<organism evidence="1 2">
    <name type="scientific">Nocardioides anomalus</name>
    <dbReference type="NCBI Taxonomy" id="2712223"/>
    <lineage>
        <taxon>Bacteria</taxon>
        <taxon>Bacillati</taxon>
        <taxon>Actinomycetota</taxon>
        <taxon>Actinomycetes</taxon>
        <taxon>Propionibacteriales</taxon>
        <taxon>Nocardioidaceae</taxon>
        <taxon>Nocardioides</taxon>
    </lineage>
</organism>
<gene>
    <name evidence="1" type="ORF">G5V58_24125</name>
</gene>
<keyword evidence="2" id="KW-1185">Reference proteome</keyword>
<dbReference type="EMBL" id="CP049257">
    <property type="protein sequence ID" value="QIG45428.1"/>
    <property type="molecule type" value="Genomic_DNA"/>
</dbReference>